<proteinExistence type="predicted"/>
<dbReference type="Pfam" id="PF12146">
    <property type="entry name" value="Hydrolase_4"/>
    <property type="match status" value="1"/>
</dbReference>
<dbReference type="InterPro" id="IPR022742">
    <property type="entry name" value="Hydrolase_4"/>
</dbReference>
<evidence type="ECO:0000313" key="3">
    <source>
        <dbReference type="Proteomes" id="UP000280935"/>
    </source>
</evidence>
<dbReference type="InterPro" id="IPR029058">
    <property type="entry name" value="AB_hydrolase_fold"/>
</dbReference>
<dbReference type="OrthoDB" id="9806902at2"/>
<dbReference type="InterPro" id="IPR051044">
    <property type="entry name" value="MAG_DAG_Lipase"/>
</dbReference>
<dbReference type="PANTHER" id="PTHR11614">
    <property type="entry name" value="PHOSPHOLIPASE-RELATED"/>
    <property type="match status" value="1"/>
</dbReference>
<comment type="caution">
    <text evidence="2">The sequence shown here is derived from an EMBL/GenBank/DDBJ whole genome shotgun (WGS) entry which is preliminary data.</text>
</comment>
<reference evidence="2 3" key="1">
    <citation type="submission" date="2018-11" db="EMBL/GenBank/DDBJ databases">
        <title>Genomes From Bacteria Associated with the Canine Oral Cavity: a Test Case for Automated Genome-Based Taxonomic Assignment.</title>
        <authorList>
            <person name="Coil D.A."/>
            <person name="Jospin G."/>
            <person name="Darling A.E."/>
            <person name="Wallis C."/>
            <person name="Davis I.J."/>
            <person name="Harris S."/>
            <person name="Eisen J.A."/>
            <person name="Holcombe L.J."/>
            <person name="O'Flynn C."/>
        </authorList>
    </citation>
    <scope>NUCLEOTIDE SEQUENCE [LARGE SCALE GENOMIC DNA]</scope>
    <source>
        <strain evidence="2 3">OH2822_COT-296</strain>
    </source>
</reference>
<dbReference type="Gene3D" id="3.40.50.1820">
    <property type="entry name" value="alpha/beta hydrolase"/>
    <property type="match status" value="1"/>
</dbReference>
<protein>
    <submittedName>
        <fullName evidence="2">Alpha/beta hydrolase</fullName>
    </submittedName>
</protein>
<gene>
    <name evidence="2" type="ORF">EII35_14000</name>
</gene>
<dbReference type="GO" id="GO:0016787">
    <property type="term" value="F:hydrolase activity"/>
    <property type="evidence" value="ECO:0007669"/>
    <property type="project" value="UniProtKB-KW"/>
</dbReference>
<dbReference type="EMBL" id="RQYT01000050">
    <property type="protein sequence ID" value="RRD48189.1"/>
    <property type="molecule type" value="Genomic_DNA"/>
</dbReference>
<keyword evidence="2" id="KW-0378">Hydrolase</keyword>
<evidence type="ECO:0000313" key="2">
    <source>
        <dbReference type="EMBL" id="RRD48189.1"/>
    </source>
</evidence>
<dbReference type="AlphaFoldDB" id="A0A3P1WNH6"/>
<dbReference type="Proteomes" id="UP000280935">
    <property type="component" value="Unassembled WGS sequence"/>
</dbReference>
<name>A0A3P1WNH6_9ACTN</name>
<dbReference type="SUPFAM" id="SSF53474">
    <property type="entry name" value="alpha/beta-Hydrolases"/>
    <property type="match status" value="1"/>
</dbReference>
<dbReference type="RefSeq" id="WP_125229083.1">
    <property type="nucleotide sequence ID" value="NZ_RQYT01000050.1"/>
</dbReference>
<sequence length="308" mass="32962">MTEPTPLTVRAPDGHVIRTRAWRPEGPVTGVVVIVHGVAEHGGRYGRVARALTGAGFAVLAPDHRGHGPSCPPEDLGFFAERDGWDRVIGDIATVLAAARREHPDLPVVLLGHSMGSLIARCLVARHPGGVDALVLTGTVGDQGVVGSLGGKLAGLLRRCLGPRARSRLLNALAFGGNNRAFRPARTDFDWLSRDVDEVDAYIADPCCGFVPTVSLFEDLVRGATEANRVGTLARMDPGLPVLVASGTADPLAPKVPDVAGRMRRAGTREVTLRLYPEARHELFNETNREEVLADLLDWLEVALRGSR</sequence>
<evidence type="ECO:0000259" key="1">
    <source>
        <dbReference type="Pfam" id="PF12146"/>
    </source>
</evidence>
<organism evidence="2 3">
    <name type="scientific">Arachnia propionica</name>
    <dbReference type="NCBI Taxonomy" id="1750"/>
    <lineage>
        <taxon>Bacteria</taxon>
        <taxon>Bacillati</taxon>
        <taxon>Actinomycetota</taxon>
        <taxon>Actinomycetes</taxon>
        <taxon>Propionibacteriales</taxon>
        <taxon>Propionibacteriaceae</taxon>
        <taxon>Arachnia</taxon>
    </lineage>
</organism>
<feature type="domain" description="Serine aminopeptidase S33" evidence="1">
    <location>
        <begin position="28"/>
        <end position="288"/>
    </location>
</feature>
<accession>A0A3P1WNH6</accession>